<accession>A0A8J5MR66</accession>
<evidence type="ECO:0000313" key="4">
    <source>
        <dbReference type="EMBL" id="KAG7160566.1"/>
    </source>
</evidence>
<dbReference type="Pfam" id="PF13306">
    <property type="entry name" value="LRR_5"/>
    <property type="match status" value="1"/>
</dbReference>
<keyword evidence="5" id="KW-1185">Reference proteome</keyword>
<dbReference type="InterPro" id="IPR032675">
    <property type="entry name" value="LRR_dom_sf"/>
</dbReference>
<dbReference type="InterPro" id="IPR001611">
    <property type="entry name" value="Leu-rich_rpt"/>
</dbReference>
<evidence type="ECO:0000256" key="2">
    <source>
        <dbReference type="ARBA" id="ARBA00022729"/>
    </source>
</evidence>
<sequence>MLVICNGGGLTRVPDNLHDTVEDLSFSRNALAALTTDMFRRWRQLKVLTLNDNQIRDIKPFAFRGLGHLKEISIQFSFAGLENVNQINLCKNRIATIHPYVFAGSRNIGMILLQENPLIKIKARAFSGLRTAQFLYLPSWVKVIESDAFYDLEGVGLLRLHSLDLHALRPYTFRGLRNVTQISIQESDLGVFRDLAFEGLQNVGELRILNNKVDMLESLEVREESNVDAVIVRGNHFLQVSREKSFRIHANIRSVVAENYVPCSCQLWWVLDSPLALEMPLFSRHNFCVSPYSLHGKAITSVDLDNLDRCPAPQELQLPSGQDTSRGALTSPVPDYLSALCVSLLLLPLLPDW</sequence>
<keyword evidence="1" id="KW-0433">Leucine-rich repeat</keyword>
<dbReference type="InterPro" id="IPR003591">
    <property type="entry name" value="Leu-rich_rpt_typical-subtyp"/>
</dbReference>
<evidence type="ECO:0000313" key="5">
    <source>
        <dbReference type="Proteomes" id="UP000747542"/>
    </source>
</evidence>
<protein>
    <submittedName>
        <fullName evidence="4">Leucine-rich repeat and immunoglobulin-like domain-containing nogo receptor-interacting protein 1-like</fullName>
    </submittedName>
</protein>
<dbReference type="GO" id="GO:0005615">
    <property type="term" value="C:extracellular space"/>
    <property type="evidence" value="ECO:0007669"/>
    <property type="project" value="TreeGrafter"/>
</dbReference>
<comment type="caution">
    <text evidence="4">The sequence shown here is derived from an EMBL/GenBank/DDBJ whole genome shotgun (WGS) entry which is preliminary data.</text>
</comment>
<dbReference type="PROSITE" id="PS51450">
    <property type="entry name" value="LRR"/>
    <property type="match status" value="1"/>
</dbReference>
<keyword evidence="4" id="KW-0675">Receptor</keyword>
<dbReference type="EMBL" id="JAHLQT010031306">
    <property type="protein sequence ID" value="KAG7160566.1"/>
    <property type="molecule type" value="Genomic_DNA"/>
</dbReference>
<keyword evidence="3" id="KW-0677">Repeat</keyword>
<evidence type="ECO:0000256" key="3">
    <source>
        <dbReference type="ARBA" id="ARBA00022737"/>
    </source>
</evidence>
<dbReference type="AlphaFoldDB" id="A0A8J5MR66"/>
<dbReference type="Proteomes" id="UP000747542">
    <property type="component" value="Unassembled WGS sequence"/>
</dbReference>
<organism evidence="4 5">
    <name type="scientific">Homarus americanus</name>
    <name type="common">American lobster</name>
    <dbReference type="NCBI Taxonomy" id="6706"/>
    <lineage>
        <taxon>Eukaryota</taxon>
        <taxon>Metazoa</taxon>
        <taxon>Ecdysozoa</taxon>
        <taxon>Arthropoda</taxon>
        <taxon>Crustacea</taxon>
        <taxon>Multicrustacea</taxon>
        <taxon>Malacostraca</taxon>
        <taxon>Eumalacostraca</taxon>
        <taxon>Eucarida</taxon>
        <taxon>Decapoda</taxon>
        <taxon>Pleocyemata</taxon>
        <taxon>Astacidea</taxon>
        <taxon>Nephropoidea</taxon>
        <taxon>Nephropidae</taxon>
        <taxon>Homarus</taxon>
    </lineage>
</organism>
<dbReference type="PANTHER" id="PTHR24373:SF398">
    <property type="entry name" value="LEUCINE-RICH REPEAT-CONTAINING G-PROTEIN COUPLED RECEPTOR 6"/>
    <property type="match status" value="1"/>
</dbReference>
<dbReference type="Pfam" id="PF13855">
    <property type="entry name" value="LRR_8"/>
    <property type="match status" value="1"/>
</dbReference>
<dbReference type="InterPro" id="IPR026906">
    <property type="entry name" value="LRR_5"/>
</dbReference>
<dbReference type="InterPro" id="IPR050328">
    <property type="entry name" value="Dev_Immune_Receptor"/>
</dbReference>
<dbReference type="Gene3D" id="3.80.10.10">
    <property type="entry name" value="Ribonuclease Inhibitor"/>
    <property type="match status" value="2"/>
</dbReference>
<dbReference type="SMART" id="SM00369">
    <property type="entry name" value="LRR_TYP"/>
    <property type="match status" value="2"/>
</dbReference>
<reference evidence="4" key="1">
    <citation type="journal article" date="2021" name="Sci. Adv.">
        <title>The American lobster genome reveals insights on longevity, neural, and immune adaptations.</title>
        <authorList>
            <person name="Polinski J.M."/>
            <person name="Zimin A.V."/>
            <person name="Clark K.F."/>
            <person name="Kohn A.B."/>
            <person name="Sadowski N."/>
            <person name="Timp W."/>
            <person name="Ptitsyn A."/>
            <person name="Khanna P."/>
            <person name="Romanova D.Y."/>
            <person name="Williams P."/>
            <person name="Greenwood S.J."/>
            <person name="Moroz L.L."/>
            <person name="Walt D.R."/>
            <person name="Bodnar A.G."/>
        </authorList>
    </citation>
    <scope>NUCLEOTIDE SEQUENCE</scope>
    <source>
        <strain evidence="4">GMGI-L3</strain>
    </source>
</reference>
<dbReference type="GO" id="GO:0031012">
    <property type="term" value="C:extracellular matrix"/>
    <property type="evidence" value="ECO:0007669"/>
    <property type="project" value="TreeGrafter"/>
</dbReference>
<keyword evidence="2" id="KW-0732">Signal</keyword>
<name>A0A8J5MR66_HOMAM</name>
<proteinExistence type="predicted"/>
<dbReference type="SUPFAM" id="SSF52058">
    <property type="entry name" value="L domain-like"/>
    <property type="match status" value="1"/>
</dbReference>
<dbReference type="PANTHER" id="PTHR24373">
    <property type="entry name" value="SLIT RELATED LEUCINE-RICH REPEAT NEURONAL PROTEIN"/>
    <property type="match status" value="1"/>
</dbReference>
<gene>
    <name evidence="4" type="primary">LINGO1-L</name>
    <name evidence="4" type="ORF">Hamer_G001853</name>
</gene>
<evidence type="ECO:0000256" key="1">
    <source>
        <dbReference type="ARBA" id="ARBA00022614"/>
    </source>
</evidence>